<dbReference type="InterPro" id="IPR036457">
    <property type="entry name" value="PPM-type-like_dom_sf"/>
</dbReference>
<organism evidence="5 6">
    <name type="scientific">Geodermatophilus nigrescens</name>
    <dbReference type="NCBI Taxonomy" id="1070870"/>
    <lineage>
        <taxon>Bacteria</taxon>
        <taxon>Bacillati</taxon>
        <taxon>Actinomycetota</taxon>
        <taxon>Actinomycetes</taxon>
        <taxon>Geodermatophilales</taxon>
        <taxon>Geodermatophilaceae</taxon>
        <taxon>Geodermatophilus</taxon>
    </lineage>
</organism>
<dbReference type="PROSITE" id="PS50112">
    <property type="entry name" value="PAS"/>
    <property type="match status" value="2"/>
</dbReference>
<evidence type="ECO:0000256" key="1">
    <source>
        <dbReference type="ARBA" id="ARBA00022801"/>
    </source>
</evidence>
<dbReference type="SMART" id="SM00091">
    <property type="entry name" value="PAS"/>
    <property type="match status" value="2"/>
</dbReference>
<sequence length="712" mass="76048">MRDAGQPGPVDAPTGAARHPAQQHVDEIAAALRNELAMDAAGIGTWDWDPVTGTLDWDDRLVELFGYTDTGFDRTLASFAARVHPEDRDDVLAGLQHALDTGSDFASVYRIVLPGGVLRWISARGRTLTDTRGRSTRLLGAATDVTDQRGTELAVTRVLEAMPAGFYSLTPDWRFAQVNAEGERLLGVSRERLLGTVIWDAFPATVGSEFETGYRRAVETGEPVSFDAYYPPPLDGWYEVRAWPTPEGLSVYFLDVTERLRVQEQLRRSAERVATVARISTELADSLDAEVATGQVPRLVVPALADACIVSVLDQHGRPQGVSSWHADPAARELLQDYAAARAAALAAIPAVTRTLATGEVLQLTGAQSLATTPPGRPRDLLTALAPSAAVALPLRGRGHTLGLLSLLYTDGRAPTAEEVATLRDVADRVGMALDNARLYGTQRRLALELQHSMLTAPPEPDHAEIVVRYHPAAEAAAVGGDWYDAFLTAEGATTLVIGDVAGHDTAAAATMGQLRSLLRGVALGTGAGPAAVLADLDRAMDLLRLGTLVTAAVARLEQTPEEIARGVTRLRWANAGHPPPLVLHADGRVSVLAPERADLLLGVDPTRQRRESVLELRRGDTVLLYTDGLVERRDGDLDSGTARLVETLAALSGRPLQETCDLLVEHMVDDHPDDDVALVAVRLHPQDSPRPAAAGPVDVPAAVPPDPATPA</sequence>
<dbReference type="Gene3D" id="3.30.450.20">
    <property type="entry name" value="PAS domain"/>
    <property type="match status" value="2"/>
</dbReference>
<keyword evidence="6" id="KW-1185">Reference proteome</keyword>
<dbReference type="SUPFAM" id="SSF55785">
    <property type="entry name" value="PYP-like sensor domain (PAS domain)"/>
    <property type="match status" value="2"/>
</dbReference>
<feature type="compositionally biased region" description="Pro residues" evidence="2">
    <location>
        <begin position="703"/>
        <end position="712"/>
    </location>
</feature>
<dbReference type="InterPro" id="IPR000700">
    <property type="entry name" value="PAS-assoc_C"/>
</dbReference>
<dbReference type="STRING" id="1070870.SAMN05444351_0200"/>
<reference evidence="5 6" key="1">
    <citation type="submission" date="2016-11" db="EMBL/GenBank/DDBJ databases">
        <authorList>
            <person name="Jaros S."/>
            <person name="Januszkiewicz K."/>
            <person name="Wedrychowicz H."/>
        </authorList>
    </citation>
    <scope>NUCLEOTIDE SEQUENCE [LARGE SCALE GENOMIC DNA]</scope>
    <source>
        <strain evidence="5 6">DSM 45408</strain>
    </source>
</reference>
<feature type="domain" description="PAS" evidence="3">
    <location>
        <begin position="151"/>
        <end position="221"/>
    </location>
</feature>
<dbReference type="Gene3D" id="3.30.450.40">
    <property type="match status" value="1"/>
</dbReference>
<dbReference type="SMART" id="SM00065">
    <property type="entry name" value="GAF"/>
    <property type="match status" value="1"/>
</dbReference>
<feature type="domain" description="PAC" evidence="4">
    <location>
        <begin position="105"/>
        <end position="157"/>
    </location>
</feature>
<dbReference type="PROSITE" id="PS50113">
    <property type="entry name" value="PAC"/>
    <property type="match status" value="1"/>
</dbReference>
<dbReference type="RefSeq" id="WP_245794223.1">
    <property type="nucleotide sequence ID" value="NZ_FQVX01000001.1"/>
</dbReference>
<dbReference type="InterPro" id="IPR013655">
    <property type="entry name" value="PAS_fold_3"/>
</dbReference>
<dbReference type="InterPro" id="IPR013656">
    <property type="entry name" value="PAS_4"/>
</dbReference>
<accession>A0A1M5D3B2</accession>
<dbReference type="PANTHER" id="PTHR43156:SF2">
    <property type="entry name" value="STAGE II SPORULATION PROTEIN E"/>
    <property type="match status" value="1"/>
</dbReference>
<protein>
    <submittedName>
        <fullName evidence="5">Serine phosphatase RsbU, regulator of sigma subunit</fullName>
    </submittedName>
</protein>
<dbReference type="InterPro" id="IPR035965">
    <property type="entry name" value="PAS-like_dom_sf"/>
</dbReference>
<dbReference type="SUPFAM" id="SSF55781">
    <property type="entry name" value="GAF domain-like"/>
    <property type="match status" value="1"/>
</dbReference>
<feature type="region of interest" description="Disordered" evidence="2">
    <location>
        <begin position="687"/>
        <end position="712"/>
    </location>
</feature>
<evidence type="ECO:0000259" key="4">
    <source>
        <dbReference type="PROSITE" id="PS50113"/>
    </source>
</evidence>
<feature type="region of interest" description="Disordered" evidence="2">
    <location>
        <begin position="1"/>
        <end position="22"/>
    </location>
</feature>
<dbReference type="EMBL" id="FQVX01000001">
    <property type="protein sequence ID" value="SHF61357.1"/>
    <property type="molecule type" value="Genomic_DNA"/>
</dbReference>
<proteinExistence type="predicted"/>
<dbReference type="Proteomes" id="UP000184471">
    <property type="component" value="Unassembled WGS sequence"/>
</dbReference>
<keyword evidence="1" id="KW-0378">Hydrolase</keyword>
<evidence type="ECO:0000256" key="2">
    <source>
        <dbReference type="SAM" id="MobiDB-lite"/>
    </source>
</evidence>
<dbReference type="SMART" id="SM00331">
    <property type="entry name" value="PP2C_SIG"/>
    <property type="match status" value="1"/>
</dbReference>
<dbReference type="InterPro" id="IPR029016">
    <property type="entry name" value="GAF-like_dom_sf"/>
</dbReference>
<feature type="compositionally biased region" description="Low complexity" evidence="2">
    <location>
        <begin position="692"/>
        <end position="702"/>
    </location>
</feature>
<dbReference type="Pfam" id="PF07228">
    <property type="entry name" value="SpoIIE"/>
    <property type="match status" value="1"/>
</dbReference>
<dbReference type="InterPro" id="IPR001932">
    <property type="entry name" value="PPM-type_phosphatase-like_dom"/>
</dbReference>
<name>A0A1M5D3B2_9ACTN</name>
<dbReference type="InterPro" id="IPR000014">
    <property type="entry name" value="PAS"/>
</dbReference>
<dbReference type="InterPro" id="IPR003018">
    <property type="entry name" value="GAF"/>
</dbReference>
<dbReference type="Pfam" id="PF08447">
    <property type="entry name" value="PAS_3"/>
    <property type="match status" value="1"/>
</dbReference>
<dbReference type="GO" id="GO:0016791">
    <property type="term" value="F:phosphatase activity"/>
    <property type="evidence" value="ECO:0007669"/>
    <property type="project" value="TreeGrafter"/>
</dbReference>
<evidence type="ECO:0000313" key="6">
    <source>
        <dbReference type="Proteomes" id="UP000184471"/>
    </source>
</evidence>
<feature type="domain" description="PAS" evidence="3">
    <location>
        <begin position="57"/>
        <end position="102"/>
    </location>
</feature>
<dbReference type="AlphaFoldDB" id="A0A1M5D3B2"/>
<dbReference type="SUPFAM" id="SSF81606">
    <property type="entry name" value="PP2C-like"/>
    <property type="match status" value="1"/>
</dbReference>
<dbReference type="CDD" id="cd00130">
    <property type="entry name" value="PAS"/>
    <property type="match status" value="2"/>
</dbReference>
<dbReference type="Gene3D" id="2.10.70.100">
    <property type="match status" value="1"/>
</dbReference>
<dbReference type="InterPro" id="IPR052016">
    <property type="entry name" value="Bact_Sigma-Reg"/>
</dbReference>
<dbReference type="PANTHER" id="PTHR43156">
    <property type="entry name" value="STAGE II SPORULATION PROTEIN E-RELATED"/>
    <property type="match status" value="1"/>
</dbReference>
<gene>
    <name evidence="5" type="ORF">SAMN05444351_0200</name>
</gene>
<evidence type="ECO:0000259" key="3">
    <source>
        <dbReference type="PROSITE" id="PS50112"/>
    </source>
</evidence>
<dbReference type="Pfam" id="PF08448">
    <property type="entry name" value="PAS_4"/>
    <property type="match status" value="1"/>
</dbReference>
<evidence type="ECO:0000313" key="5">
    <source>
        <dbReference type="EMBL" id="SHF61357.1"/>
    </source>
</evidence>
<dbReference type="Pfam" id="PF01590">
    <property type="entry name" value="GAF"/>
    <property type="match status" value="1"/>
</dbReference>
<dbReference type="Gene3D" id="3.60.40.10">
    <property type="entry name" value="PPM-type phosphatase domain"/>
    <property type="match status" value="1"/>
</dbReference>